<evidence type="ECO:0000313" key="1">
    <source>
        <dbReference type="EMBL" id="KAG0411456.1"/>
    </source>
</evidence>
<sequence>GIMCYPKELQWNSLFTGSTEIPKYFQTPRCLTQIVFCQRTALLVILSHSYRFLRVQETASRFGSMEVKITIAHIFKIFNVKPFDQRDKLLLSSELVLRSVDGLRLKFAQREV</sequence>
<evidence type="ECO:0000313" key="2">
    <source>
        <dbReference type="Proteomes" id="UP000805193"/>
    </source>
</evidence>
<organism evidence="1 2">
    <name type="scientific">Ixodes persulcatus</name>
    <name type="common">Taiga tick</name>
    <dbReference type="NCBI Taxonomy" id="34615"/>
    <lineage>
        <taxon>Eukaryota</taxon>
        <taxon>Metazoa</taxon>
        <taxon>Ecdysozoa</taxon>
        <taxon>Arthropoda</taxon>
        <taxon>Chelicerata</taxon>
        <taxon>Arachnida</taxon>
        <taxon>Acari</taxon>
        <taxon>Parasitiformes</taxon>
        <taxon>Ixodida</taxon>
        <taxon>Ixodoidea</taxon>
        <taxon>Ixodidae</taxon>
        <taxon>Ixodinae</taxon>
        <taxon>Ixodes</taxon>
    </lineage>
</organism>
<proteinExistence type="predicted"/>
<accession>A0AC60NWC1</accession>
<feature type="non-terminal residue" evidence="1">
    <location>
        <position position="1"/>
    </location>
</feature>
<dbReference type="EMBL" id="JABSTQ010011430">
    <property type="protein sequence ID" value="KAG0411456.1"/>
    <property type="molecule type" value="Genomic_DNA"/>
</dbReference>
<name>A0AC60NWC1_IXOPE</name>
<reference evidence="1 2" key="1">
    <citation type="journal article" date="2020" name="Cell">
        <title>Large-Scale Comparative Analyses of Tick Genomes Elucidate Their Genetic Diversity and Vector Capacities.</title>
        <authorList>
            <consortium name="Tick Genome and Microbiome Consortium (TIGMIC)"/>
            <person name="Jia N."/>
            <person name="Wang J."/>
            <person name="Shi W."/>
            <person name="Du L."/>
            <person name="Sun Y."/>
            <person name="Zhan W."/>
            <person name="Jiang J.F."/>
            <person name="Wang Q."/>
            <person name="Zhang B."/>
            <person name="Ji P."/>
            <person name="Bell-Sakyi L."/>
            <person name="Cui X.M."/>
            <person name="Yuan T.T."/>
            <person name="Jiang B.G."/>
            <person name="Yang W.F."/>
            <person name="Lam T.T."/>
            <person name="Chang Q.C."/>
            <person name="Ding S.J."/>
            <person name="Wang X.J."/>
            <person name="Zhu J.G."/>
            <person name="Ruan X.D."/>
            <person name="Zhao L."/>
            <person name="Wei J.T."/>
            <person name="Ye R.Z."/>
            <person name="Que T.C."/>
            <person name="Du C.H."/>
            <person name="Zhou Y.H."/>
            <person name="Cheng J.X."/>
            <person name="Dai P.F."/>
            <person name="Guo W.B."/>
            <person name="Han X.H."/>
            <person name="Huang E.J."/>
            <person name="Li L.F."/>
            <person name="Wei W."/>
            <person name="Gao Y.C."/>
            <person name="Liu J.Z."/>
            <person name="Shao H.Z."/>
            <person name="Wang X."/>
            <person name="Wang C.C."/>
            <person name="Yang T.C."/>
            <person name="Huo Q.B."/>
            <person name="Li W."/>
            <person name="Chen H.Y."/>
            <person name="Chen S.E."/>
            <person name="Zhou L.G."/>
            <person name="Ni X.B."/>
            <person name="Tian J.H."/>
            <person name="Sheng Y."/>
            <person name="Liu T."/>
            <person name="Pan Y.S."/>
            <person name="Xia L.Y."/>
            <person name="Li J."/>
            <person name="Zhao F."/>
            <person name="Cao W.C."/>
        </authorList>
    </citation>
    <scope>NUCLEOTIDE SEQUENCE [LARGE SCALE GENOMIC DNA]</scope>
    <source>
        <strain evidence="1">Iper-2018</strain>
    </source>
</reference>
<dbReference type="Proteomes" id="UP000805193">
    <property type="component" value="Unassembled WGS sequence"/>
</dbReference>
<keyword evidence="2" id="KW-1185">Reference proteome</keyword>
<gene>
    <name evidence="1" type="ORF">HPB47_011411</name>
</gene>
<comment type="caution">
    <text evidence="1">The sequence shown here is derived from an EMBL/GenBank/DDBJ whole genome shotgun (WGS) entry which is preliminary data.</text>
</comment>
<protein>
    <submittedName>
        <fullName evidence="1">Uncharacterized protein</fullName>
    </submittedName>
</protein>